<dbReference type="EC" id="2.3.1.28" evidence="1"/>
<dbReference type="PANTHER" id="PTHR43300:SF12">
    <property type="entry name" value="CHLORAMPHENICOL ACETYLTRANSFERASE"/>
    <property type="match status" value="1"/>
</dbReference>
<dbReference type="CDD" id="cd03349">
    <property type="entry name" value="LbH_XAT"/>
    <property type="match status" value="1"/>
</dbReference>
<evidence type="ECO:0000256" key="7">
    <source>
        <dbReference type="ARBA" id="ARBA00047633"/>
    </source>
</evidence>
<dbReference type="EMBL" id="BMDD01000006">
    <property type="protein sequence ID" value="GGH86190.1"/>
    <property type="molecule type" value="Genomic_DNA"/>
</dbReference>
<proteinExistence type="predicted"/>
<keyword evidence="4" id="KW-0677">Repeat</keyword>
<sequence length="220" mass="24920">MNNDNPSIFPHWSQGYVLKEHVTNPNIEVGDYSYYSGYYHDKHFEDICVRYLSPEEWVTDKLVIGRFCSIGSGASFIMCGNQGHRSDWVTTYPFYYTPDLNEGAADGFTPKGDTVVGSDVWIGTEAMIMPGVKIGHGAVIASRAVVTRDVEPYTIVGGNPAVSIRKRFEPFEIEQLLQARWWELNIEEIKPMIPFLTSGKIGDLCEAVEECRKKRKLEQK</sequence>
<keyword evidence="5" id="KW-0046">Antibiotic resistance</keyword>
<evidence type="ECO:0000256" key="2">
    <source>
        <dbReference type="ARBA" id="ARBA00020291"/>
    </source>
</evidence>
<accession>A0ABQ2A514</accession>
<protein>
    <recommendedName>
        <fullName evidence="2">Chloramphenicol acetyltransferase</fullName>
        <ecNumber evidence="1">2.3.1.28</ecNumber>
    </recommendedName>
</protein>
<evidence type="ECO:0000256" key="6">
    <source>
        <dbReference type="ARBA" id="ARBA00023315"/>
    </source>
</evidence>
<comment type="catalytic activity">
    <reaction evidence="7">
        <text>chloramphenicol + acetyl-CoA = chloramphenicol 3-acetate + CoA</text>
        <dbReference type="Rhea" id="RHEA:18421"/>
        <dbReference type="ChEBI" id="CHEBI:16730"/>
        <dbReference type="ChEBI" id="CHEBI:17698"/>
        <dbReference type="ChEBI" id="CHEBI:57287"/>
        <dbReference type="ChEBI" id="CHEBI:57288"/>
        <dbReference type="EC" id="2.3.1.28"/>
    </reaction>
</comment>
<dbReference type="InterPro" id="IPR001451">
    <property type="entry name" value="Hexapep"/>
</dbReference>
<dbReference type="Pfam" id="PF00132">
    <property type="entry name" value="Hexapep"/>
    <property type="match status" value="1"/>
</dbReference>
<dbReference type="PROSITE" id="PS00101">
    <property type="entry name" value="HEXAPEP_TRANSFERASES"/>
    <property type="match status" value="1"/>
</dbReference>
<organism evidence="8 9">
    <name type="scientific">Saccharibacillus endophyticus</name>
    <dbReference type="NCBI Taxonomy" id="2060666"/>
    <lineage>
        <taxon>Bacteria</taxon>
        <taxon>Bacillati</taxon>
        <taxon>Bacillota</taxon>
        <taxon>Bacilli</taxon>
        <taxon>Bacillales</taxon>
        <taxon>Paenibacillaceae</taxon>
        <taxon>Saccharibacillus</taxon>
    </lineage>
</organism>
<dbReference type="InterPro" id="IPR011004">
    <property type="entry name" value="Trimer_LpxA-like_sf"/>
</dbReference>
<evidence type="ECO:0000256" key="5">
    <source>
        <dbReference type="ARBA" id="ARBA00023251"/>
    </source>
</evidence>
<gene>
    <name evidence="8" type="primary">catB</name>
    <name evidence="8" type="ORF">GCM10007362_45390</name>
</gene>
<dbReference type="PANTHER" id="PTHR43300">
    <property type="entry name" value="ACETYLTRANSFERASE"/>
    <property type="match status" value="1"/>
</dbReference>
<dbReference type="Proteomes" id="UP000605427">
    <property type="component" value="Unassembled WGS sequence"/>
</dbReference>
<dbReference type="InterPro" id="IPR018357">
    <property type="entry name" value="Hexapep_transf_CS"/>
</dbReference>
<evidence type="ECO:0000256" key="1">
    <source>
        <dbReference type="ARBA" id="ARBA00013235"/>
    </source>
</evidence>
<keyword evidence="9" id="KW-1185">Reference proteome</keyword>
<dbReference type="InterPro" id="IPR050179">
    <property type="entry name" value="Trans_hexapeptide_repeat"/>
</dbReference>
<name>A0ABQ2A514_9BACL</name>
<dbReference type="RefSeq" id="WP_172246505.1">
    <property type="nucleotide sequence ID" value="NZ_BMDD01000006.1"/>
</dbReference>
<evidence type="ECO:0000313" key="9">
    <source>
        <dbReference type="Proteomes" id="UP000605427"/>
    </source>
</evidence>
<evidence type="ECO:0000256" key="4">
    <source>
        <dbReference type="ARBA" id="ARBA00022737"/>
    </source>
</evidence>
<keyword evidence="3" id="KW-0808">Transferase</keyword>
<comment type="caution">
    <text evidence="8">The sequence shown here is derived from an EMBL/GenBank/DDBJ whole genome shotgun (WGS) entry which is preliminary data.</text>
</comment>
<evidence type="ECO:0000313" key="8">
    <source>
        <dbReference type="EMBL" id="GGH86190.1"/>
    </source>
</evidence>
<keyword evidence="6" id="KW-0012">Acyltransferase</keyword>
<evidence type="ECO:0000256" key="3">
    <source>
        <dbReference type="ARBA" id="ARBA00022679"/>
    </source>
</evidence>
<dbReference type="Gene3D" id="2.160.10.10">
    <property type="entry name" value="Hexapeptide repeat proteins"/>
    <property type="match status" value="1"/>
</dbReference>
<dbReference type="SUPFAM" id="SSF51161">
    <property type="entry name" value="Trimeric LpxA-like enzymes"/>
    <property type="match status" value="1"/>
</dbReference>
<reference evidence="9" key="1">
    <citation type="journal article" date="2019" name="Int. J. Syst. Evol. Microbiol.">
        <title>The Global Catalogue of Microorganisms (GCM) 10K type strain sequencing project: providing services to taxonomists for standard genome sequencing and annotation.</title>
        <authorList>
            <consortium name="The Broad Institute Genomics Platform"/>
            <consortium name="The Broad Institute Genome Sequencing Center for Infectious Disease"/>
            <person name="Wu L."/>
            <person name="Ma J."/>
        </authorList>
    </citation>
    <scope>NUCLEOTIDE SEQUENCE [LARGE SCALE GENOMIC DNA]</scope>
    <source>
        <strain evidence="9">CCM 8702</strain>
    </source>
</reference>